<dbReference type="STRING" id="1122930.SAMN02745168_0589"/>
<evidence type="ECO:0000256" key="3">
    <source>
        <dbReference type="ARBA" id="ARBA00023172"/>
    </source>
</evidence>
<gene>
    <name evidence="5" type="ORF">SAMN02745168_0589</name>
</gene>
<evidence type="ECO:0000313" key="5">
    <source>
        <dbReference type="EMBL" id="SMC38042.1"/>
    </source>
</evidence>
<reference evidence="5 6" key="1">
    <citation type="submission" date="2017-04" db="EMBL/GenBank/DDBJ databases">
        <authorList>
            <person name="Afonso C.L."/>
            <person name="Miller P.J."/>
            <person name="Scott M.A."/>
            <person name="Spackman E."/>
            <person name="Goraichik I."/>
            <person name="Dimitrov K.M."/>
            <person name="Suarez D.L."/>
            <person name="Swayne D.E."/>
        </authorList>
    </citation>
    <scope>NUCLEOTIDE SEQUENCE [LARGE SCALE GENOMIC DNA]</scope>
    <source>
        <strain evidence="5 6">DSM 12816</strain>
    </source>
</reference>
<protein>
    <submittedName>
        <fullName evidence="5">Phage integrase family protein</fullName>
    </submittedName>
</protein>
<keyword evidence="3" id="KW-0233">DNA recombination</keyword>
<dbReference type="PANTHER" id="PTHR30349:SF41">
    <property type="entry name" value="INTEGRASE_RECOMBINASE PROTEIN MJ0367-RELATED"/>
    <property type="match status" value="1"/>
</dbReference>
<evidence type="ECO:0000259" key="4">
    <source>
        <dbReference type="PROSITE" id="PS51898"/>
    </source>
</evidence>
<dbReference type="InterPro" id="IPR002104">
    <property type="entry name" value="Integrase_catalytic"/>
</dbReference>
<evidence type="ECO:0000256" key="1">
    <source>
        <dbReference type="ARBA" id="ARBA00008857"/>
    </source>
</evidence>
<dbReference type="RefSeq" id="WP_084233218.1">
    <property type="nucleotide sequence ID" value="NZ_FWXW01000001.1"/>
</dbReference>
<evidence type="ECO:0000313" key="6">
    <source>
        <dbReference type="Proteomes" id="UP000192790"/>
    </source>
</evidence>
<comment type="similarity">
    <text evidence="1">Belongs to the 'phage' integrase family.</text>
</comment>
<dbReference type="Gene3D" id="1.10.150.130">
    <property type="match status" value="1"/>
</dbReference>
<dbReference type="Gene3D" id="1.10.443.10">
    <property type="entry name" value="Intergrase catalytic core"/>
    <property type="match status" value="1"/>
</dbReference>
<dbReference type="Pfam" id="PF00589">
    <property type="entry name" value="Phage_integrase"/>
    <property type="match status" value="1"/>
</dbReference>
<keyword evidence="6" id="KW-1185">Reference proteome</keyword>
<dbReference type="GO" id="GO:0015074">
    <property type="term" value="P:DNA integration"/>
    <property type="evidence" value="ECO:0007669"/>
    <property type="project" value="InterPro"/>
</dbReference>
<dbReference type="SUPFAM" id="SSF56349">
    <property type="entry name" value="DNA breaking-rejoining enzymes"/>
    <property type="match status" value="1"/>
</dbReference>
<organism evidence="5 6">
    <name type="scientific">Papillibacter cinnamivorans DSM 12816</name>
    <dbReference type="NCBI Taxonomy" id="1122930"/>
    <lineage>
        <taxon>Bacteria</taxon>
        <taxon>Bacillati</taxon>
        <taxon>Bacillota</taxon>
        <taxon>Clostridia</taxon>
        <taxon>Eubacteriales</taxon>
        <taxon>Oscillospiraceae</taxon>
        <taxon>Papillibacter</taxon>
    </lineage>
</organism>
<dbReference type="Pfam" id="PF14657">
    <property type="entry name" value="Arm-DNA-bind_4"/>
    <property type="match status" value="1"/>
</dbReference>
<dbReference type="PANTHER" id="PTHR30349">
    <property type="entry name" value="PHAGE INTEGRASE-RELATED"/>
    <property type="match status" value="1"/>
</dbReference>
<keyword evidence="2" id="KW-0238">DNA-binding</keyword>
<dbReference type="GO" id="GO:0003677">
    <property type="term" value="F:DNA binding"/>
    <property type="evidence" value="ECO:0007669"/>
    <property type="project" value="UniProtKB-KW"/>
</dbReference>
<dbReference type="CDD" id="cd00397">
    <property type="entry name" value="DNA_BRE_C"/>
    <property type="match status" value="1"/>
</dbReference>
<dbReference type="InterPro" id="IPR028259">
    <property type="entry name" value="AP2-like_int_N"/>
</dbReference>
<dbReference type="PROSITE" id="PS51898">
    <property type="entry name" value="TYR_RECOMBINASE"/>
    <property type="match status" value="1"/>
</dbReference>
<dbReference type="AlphaFoldDB" id="A0A1W1YPK5"/>
<dbReference type="InterPro" id="IPR013762">
    <property type="entry name" value="Integrase-like_cat_sf"/>
</dbReference>
<proteinExistence type="inferred from homology"/>
<dbReference type="InterPro" id="IPR011010">
    <property type="entry name" value="DNA_brk_join_enz"/>
</dbReference>
<dbReference type="EMBL" id="FWXW01000001">
    <property type="protein sequence ID" value="SMC38042.1"/>
    <property type="molecule type" value="Genomic_DNA"/>
</dbReference>
<feature type="domain" description="Tyr recombinase" evidence="4">
    <location>
        <begin position="169"/>
        <end position="334"/>
    </location>
</feature>
<dbReference type="InterPro" id="IPR010998">
    <property type="entry name" value="Integrase_recombinase_N"/>
</dbReference>
<sequence>METKTKRRRTRGNGQGTVFKLPNGKWRAEVTLGWDEHRRIVKTKSGFKTKKEALTCLPELRMEPAGINTSIRFKALYELWSKPHFAKVGKDTENGYRAAYKNCEALHYRIFTQMKTKDLQDVVDSCPLGWRSKKDIKTLLGCLYRYAIENDYCAKNYASFVKLPAKGASTKDAFTLDEINKLWKDYNAGNEFTGYLLIMIYTGMRYGEISTIKKENVHLPERYMVGGIKTEAGINREIPICEKIYPVVAKAYLAGKKKILEMHEKVFYNSFRVTCSRASVRSLNPHCCRHTAATALAEAGVQPAVIAAILGHEDYSTTLNYTHISLAEKLKAVNGLYIPSSSAE</sequence>
<name>A0A1W1YPK5_9FIRM</name>
<dbReference type="GO" id="GO:0006310">
    <property type="term" value="P:DNA recombination"/>
    <property type="evidence" value="ECO:0007669"/>
    <property type="project" value="UniProtKB-KW"/>
</dbReference>
<accession>A0A1W1YPK5</accession>
<dbReference type="OrthoDB" id="9801717at2"/>
<dbReference type="InterPro" id="IPR050090">
    <property type="entry name" value="Tyrosine_recombinase_XerCD"/>
</dbReference>
<dbReference type="Proteomes" id="UP000192790">
    <property type="component" value="Unassembled WGS sequence"/>
</dbReference>
<evidence type="ECO:0000256" key="2">
    <source>
        <dbReference type="ARBA" id="ARBA00023125"/>
    </source>
</evidence>